<dbReference type="EMBL" id="JAGPXC010000005">
    <property type="protein sequence ID" value="KAH6653157.1"/>
    <property type="molecule type" value="Genomic_DNA"/>
</dbReference>
<sequence length="226" mass="25549">MASSLLLERSVEQLTMSEQLSQKCSVYCLFPGVDRGATKSLGHYGVVVEVVDLDSTQFQFRRGADGEQERVDEEVFVAAYMQAIEVYLTQEVVLLLSCHEALRKALHKRGVKFGIGMPAKEAKQWWIADVRQREEQWRRWMSAGLADHLEDKFDEYHKSCMAESNAELHVWSCMEDVLYGCLTWFRKTWSLSGAAQTGPILAVAGSSDVDQDGEKKCCEDEEPANV</sequence>
<accession>A0A9P8UJ55</accession>
<comment type="caution">
    <text evidence="1">The sequence shown here is derived from an EMBL/GenBank/DDBJ whole genome shotgun (WGS) entry which is preliminary data.</text>
</comment>
<dbReference type="GeneID" id="70131945"/>
<keyword evidence="2" id="KW-1185">Reference proteome</keyword>
<evidence type="ECO:0000313" key="2">
    <source>
        <dbReference type="Proteomes" id="UP000758603"/>
    </source>
</evidence>
<dbReference type="RefSeq" id="XP_045957434.1">
    <property type="nucleotide sequence ID" value="XM_046103053.1"/>
</dbReference>
<proteinExistence type="predicted"/>
<gene>
    <name evidence="1" type="ORF">BKA67DRAFT_568730</name>
</gene>
<organism evidence="1 2">
    <name type="scientific">Truncatella angustata</name>
    <dbReference type="NCBI Taxonomy" id="152316"/>
    <lineage>
        <taxon>Eukaryota</taxon>
        <taxon>Fungi</taxon>
        <taxon>Dikarya</taxon>
        <taxon>Ascomycota</taxon>
        <taxon>Pezizomycotina</taxon>
        <taxon>Sordariomycetes</taxon>
        <taxon>Xylariomycetidae</taxon>
        <taxon>Amphisphaeriales</taxon>
        <taxon>Sporocadaceae</taxon>
        <taxon>Truncatella</taxon>
    </lineage>
</organism>
<dbReference type="Proteomes" id="UP000758603">
    <property type="component" value="Unassembled WGS sequence"/>
</dbReference>
<name>A0A9P8UJ55_9PEZI</name>
<dbReference type="AlphaFoldDB" id="A0A9P8UJ55"/>
<evidence type="ECO:0000313" key="1">
    <source>
        <dbReference type="EMBL" id="KAH6653157.1"/>
    </source>
</evidence>
<protein>
    <submittedName>
        <fullName evidence="1">Uncharacterized protein</fullName>
    </submittedName>
</protein>
<reference evidence="1" key="1">
    <citation type="journal article" date="2021" name="Nat. Commun.">
        <title>Genetic determinants of endophytism in the Arabidopsis root mycobiome.</title>
        <authorList>
            <person name="Mesny F."/>
            <person name="Miyauchi S."/>
            <person name="Thiergart T."/>
            <person name="Pickel B."/>
            <person name="Atanasova L."/>
            <person name="Karlsson M."/>
            <person name="Huettel B."/>
            <person name="Barry K.W."/>
            <person name="Haridas S."/>
            <person name="Chen C."/>
            <person name="Bauer D."/>
            <person name="Andreopoulos W."/>
            <person name="Pangilinan J."/>
            <person name="LaButti K."/>
            <person name="Riley R."/>
            <person name="Lipzen A."/>
            <person name="Clum A."/>
            <person name="Drula E."/>
            <person name="Henrissat B."/>
            <person name="Kohler A."/>
            <person name="Grigoriev I.V."/>
            <person name="Martin F.M."/>
            <person name="Hacquard S."/>
        </authorList>
    </citation>
    <scope>NUCLEOTIDE SEQUENCE</scope>
    <source>
        <strain evidence="1">MPI-SDFR-AT-0073</strain>
    </source>
</reference>